<dbReference type="NCBIfam" id="NF004815">
    <property type="entry name" value="PRK06169.1"/>
    <property type="match status" value="1"/>
</dbReference>
<dbReference type="Gene3D" id="3.90.1300.10">
    <property type="entry name" value="Amidase signature (AS) domain"/>
    <property type="match status" value="1"/>
</dbReference>
<comment type="similarity">
    <text evidence="1">Belongs to the amidase family.</text>
</comment>
<gene>
    <name evidence="3" type="ORF">F506_09525</name>
</gene>
<dbReference type="PANTHER" id="PTHR11895:SF7">
    <property type="entry name" value="GLUTAMYL-TRNA(GLN) AMIDOTRANSFERASE SUBUNIT A, MITOCHONDRIAL"/>
    <property type="match status" value="1"/>
</dbReference>
<dbReference type="EMBL" id="CP011409">
    <property type="protein sequence ID" value="AKZ62885.1"/>
    <property type="molecule type" value="Genomic_DNA"/>
</dbReference>
<evidence type="ECO:0000313" key="4">
    <source>
        <dbReference type="Proteomes" id="UP000063429"/>
    </source>
</evidence>
<evidence type="ECO:0000259" key="2">
    <source>
        <dbReference type="Pfam" id="PF01425"/>
    </source>
</evidence>
<dbReference type="RefSeq" id="WP_053196921.1">
    <property type="nucleotide sequence ID" value="NZ_CP011409.1"/>
</dbReference>
<evidence type="ECO:0000313" key="3">
    <source>
        <dbReference type="EMBL" id="AKZ62885.1"/>
    </source>
</evidence>
<accession>A0ABM5V061</accession>
<protein>
    <recommendedName>
        <fullName evidence="2">Amidase domain-containing protein</fullName>
    </recommendedName>
</protein>
<sequence length="473" mass="51143">MDYCDMSAPALLAGYRNGDFSPVHVIADFLARIDRLDPLYKAFRIVDYEGAMQAAVASEQRWLACAPLSAFDGLPASLKDQWPLRGFSTRSGSVTTDPARLATEDAPAAQRLREGGAVFVGKTNLCEFSWNGVTRSTLSGESRNPWNADKNCGGSSGGAAIAAAARLSILNIGSDGAGSIRIPAAFCGVFGLKPTYGRVPAYPQGLLINCSHTGPLTKTVFEAALMMDAITHYDPREWLATGDPEPRYAADLDAGIAGWRIGYCRTLGGAQADPEVLQVVEEALKVFVEQGAIVTEVKDEFTDPRAAFEVIYESSLAASLDNFSPQQQAFLDPGLVRNAKRGARHSVQTLIRAFGAREEMGREMNLFHEKFDLLITPQLAVTAFDCGSDVPPGRGMREWLDWSPFTYMFNMTQQPAAAVPCGFDVNGLPVALQIVGPRHGDKRVLQAARAFEQIRPFALPFFPGEVSPITATP</sequence>
<dbReference type="Pfam" id="PF01425">
    <property type="entry name" value="Amidase"/>
    <property type="match status" value="1"/>
</dbReference>
<keyword evidence="4" id="KW-1185">Reference proteome</keyword>
<name>A0ABM5V061_9BURK</name>
<dbReference type="InterPro" id="IPR023631">
    <property type="entry name" value="Amidase_dom"/>
</dbReference>
<proteinExistence type="inferred from homology"/>
<organism evidence="3 4">
    <name type="scientific">Herbaspirillum hiltneri N3</name>
    <dbReference type="NCBI Taxonomy" id="1262470"/>
    <lineage>
        <taxon>Bacteria</taxon>
        <taxon>Pseudomonadati</taxon>
        <taxon>Pseudomonadota</taxon>
        <taxon>Betaproteobacteria</taxon>
        <taxon>Burkholderiales</taxon>
        <taxon>Oxalobacteraceae</taxon>
        <taxon>Herbaspirillum</taxon>
    </lineage>
</organism>
<dbReference type="SUPFAM" id="SSF75304">
    <property type="entry name" value="Amidase signature (AS) enzymes"/>
    <property type="match status" value="1"/>
</dbReference>
<dbReference type="InterPro" id="IPR036928">
    <property type="entry name" value="AS_sf"/>
</dbReference>
<feature type="domain" description="Amidase" evidence="2">
    <location>
        <begin position="25"/>
        <end position="445"/>
    </location>
</feature>
<dbReference type="InterPro" id="IPR000120">
    <property type="entry name" value="Amidase"/>
</dbReference>
<reference evidence="4" key="1">
    <citation type="journal article" date="2015" name="Genome Announc.">
        <title>Complete Genome Sequence of Herbaspirillum hiltneri N3 (DSM 17495), Isolated from Surface-Sterilized Wheat Roots.</title>
        <authorList>
            <person name="Guizelini D."/>
            <person name="Saizaki P.M."/>
            <person name="Coimbra N.A."/>
            <person name="Weiss V.A."/>
            <person name="Faoro H."/>
            <person name="Sfeir M.Z."/>
            <person name="Baura V.A."/>
            <person name="Monteiro R.A."/>
            <person name="Chubatsu L.S."/>
            <person name="Souza E.M."/>
            <person name="Cruz L.M."/>
            <person name="Pedrosa F.O."/>
            <person name="Raittz R.T."/>
            <person name="Marchaukoski J.N."/>
            <person name="Steffens M.B."/>
        </authorList>
    </citation>
    <scope>NUCLEOTIDE SEQUENCE [LARGE SCALE GENOMIC DNA]</scope>
    <source>
        <strain evidence="4">N3</strain>
    </source>
</reference>
<evidence type="ECO:0000256" key="1">
    <source>
        <dbReference type="ARBA" id="ARBA00009199"/>
    </source>
</evidence>
<dbReference type="PANTHER" id="PTHR11895">
    <property type="entry name" value="TRANSAMIDASE"/>
    <property type="match status" value="1"/>
</dbReference>
<dbReference type="Proteomes" id="UP000063429">
    <property type="component" value="Chromosome"/>
</dbReference>